<dbReference type="AlphaFoldDB" id="A0AAV5WYW6"/>
<evidence type="ECO:0000313" key="1">
    <source>
        <dbReference type="EMBL" id="GMT37402.1"/>
    </source>
</evidence>
<sequence>TVLSAEKNFQLENVDVGSGDHLSILTKQLRCESIETTTDLRDFSDQTVGSSVLISGPIATLWNGIDQPYTFHFVITRRAPYHSSLAPGASTTFLSEGTCFFYTKYNLPYT</sequence>
<protein>
    <submittedName>
        <fullName evidence="1">Uncharacterized protein</fullName>
    </submittedName>
</protein>
<accession>A0AAV5WYW6</accession>
<organism evidence="1 2">
    <name type="scientific">Pristionchus fissidentatus</name>
    <dbReference type="NCBI Taxonomy" id="1538716"/>
    <lineage>
        <taxon>Eukaryota</taxon>
        <taxon>Metazoa</taxon>
        <taxon>Ecdysozoa</taxon>
        <taxon>Nematoda</taxon>
        <taxon>Chromadorea</taxon>
        <taxon>Rhabditida</taxon>
        <taxon>Rhabditina</taxon>
        <taxon>Diplogasteromorpha</taxon>
        <taxon>Diplogasteroidea</taxon>
        <taxon>Neodiplogasteridae</taxon>
        <taxon>Pristionchus</taxon>
    </lineage>
</organism>
<comment type="caution">
    <text evidence="1">The sequence shown here is derived from an EMBL/GenBank/DDBJ whole genome shotgun (WGS) entry which is preliminary data.</text>
</comment>
<evidence type="ECO:0000313" key="2">
    <source>
        <dbReference type="Proteomes" id="UP001432322"/>
    </source>
</evidence>
<reference evidence="1" key="1">
    <citation type="submission" date="2023-10" db="EMBL/GenBank/DDBJ databases">
        <title>Genome assembly of Pristionchus species.</title>
        <authorList>
            <person name="Yoshida K."/>
            <person name="Sommer R.J."/>
        </authorList>
    </citation>
    <scope>NUCLEOTIDE SEQUENCE</scope>
    <source>
        <strain evidence="1">RS5133</strain>
    </source>
</reference>
<dbReference type="Proteomes" id="UP001432322">
    <property type="component" value="Unassembled WGS sequence"/>
</dbReference>
<feature type="non-terminal residue" evidence="1">
    <location>
        <position position="1"/>
    </location>
</feature>
<keyword evidence="2" id="KW-1185">Reference proteome</keyword>
<feature type="non-terminal residue" evidence="1">
    <location>
        <position position="110"/>
    </location>
</feature>
<gene>
    <name evidence="1" type="ORF">PFISCL1PPCAC_28699</name>
</gene>
<proteinExistence type="predicted"/>
<dbReference type="EMBL" id="BTSY01000124">
    <property type="protein sequence ID" value="GMT37402.1"/>
    <property type="molecule type" value="Genomic_DNA"/>
</dbReference>
<name>A0AAV5WYW6_9BILA</name>